<reference evidence="3 4" key="1">
    <citation type="submission" date="2019-12" db="EMBL/GenBank/DDBJ databases">
        <title>Genomic-based taxomic classification of the family Erythrobacteraceae.</title>
        <authorList>
            <person name="Xu L."/>
        </authorList>
    </citation>
    <scope>NUCLEOTIDE SEQUENCE [LARGE SCALE GENOMIC DNA]</scope>
    <source>
        <strain evidence="3 4">KCTC 42453</strain>
    </source>
</reference>
<evidence type="ECO:0000313" key="4">
    <source>
        <dbReference type="Proteomes" id="UP000431922"/>
    </source>
</evidence>
<proteinExistence type="predicted"/>
<name>A0A845AZM0_9SPHN</name>
<organism evidence="3 4">
    <name type="scientific">Allopontixanthobacter sediminis</name>
    <dbReference type="NCBI Taxonomy" id="1689985"/>
    <lineage>
        <taxon>Bacteria</taxon>
        <taxon>Pseudomonadati</taxon>
        <taxon>Pseudomonadota</taxon>
        <taxon>Alphaproteobacteria</taxon>
        <taxon>Sphingomonadales</taxon>
        <taxon>Erythrobacteraceae</taxon>
        <taxon>Allopontixanthobacter</taxon>
    </lineage>
</organism>
<feature type="compositionally biased region" description="Basic and acidic residues" evidence="1">
    <location>
        <begin position="171"/>
        <end position="180"/>
    </location>
</feature>
<gene>
    <name evidence="3" type="ORF">GRI65_04440</name>
</gene>
<feature type="region of interest" description="Disordered" evidence="1">
    <location>
        <begin position="1"/>
        <end position="24"/>
    </location>
</feature>
<dbReference type="EMBL" id="WTYL01000001">
    <property type="protein sequence ID" value="MXP43705.1"/>
    <property type="molecule type" value="Genomic_DNA"/>
</dbReference>
<accession>A0A845AZM0</accession>
<feature type="transmembrane region" description="Helical" evidence="2">
    <location>
        <begin position="57"/>
        <end position="76"/>
    </location>
</feature>
<evidence type="ECO:0000256" key="2">
    <source>
        <dbReference type="SAM" id="Phobius"/>
    </source>
</evidence>
<evidence type="ECO:0000313" key="3">
    <source>
        <dbReference type="EMBL" id="MXP43705.1"/>
    </source>
</evidence>
<keyword evidence="2" id="KW-1133">Transmembrane helix</keyword>
<feature type="compositionally biased region" description="Basic and acidic residues" evidence="1">
    <location>
        <begin position="14"/>
        <end position="24"/>
    </location>
</feature>
<sequence length="180" mass="18801">MDTADTGPANGAATKDEQRREELREKIAASEARLEERSLGDYAREARDTATGFVREHPIATVGAALALGVVLAAIIPGPGRRLTKRVGHQVSDRATALAAIAAEMGIAYGSSLMGAASSAARTGQDKLEDLGDSLGDSARNVRREASHRAAKASDSAASLKRNVGRKAGRAARDIRARIS</sequence>
<keyword evidence="2" id="KW-0472">Membrane</keyword>
<protein>
    <submittedName>
        <fullName evidence="3">Uncharacterized protein</fullName>
    </submittedName>
</protein>
<comment type="caution">
    <text evidence="3">The sequence shown here is derived from an EMBL/GenBank/DDBJ whole genome shotgun (WGS) entry which is preliminary data.</text>
</comment>
<dbReference type="OrthoDB" id="7428389at2"/>
<keyword evidence="2" id="KW-0812">Transmembrane</keyword>
<feature type="region of interest" description="Disordered" evidence="1">
    <location>
        <begin position="128"/>
        <end position="180"/>
    </location>
</feature>
<dbReference type="AlphaFoldDB" id="A0A845AZM0"/>
<dbReference type="RefSeq" id="WP_160755286.1">
    <property type="nucleotide sequence ID" value="NZ_WTYL01000001.1"/>
</dbReference>
<evidence type="ECO:0000256" key="1">
    <source>
        <dbReference type="SAM" id="MobiDB-lite"/>
    </source>
</evidence>
<keyword evidence="4" id="KW-1185">Reference proteome</keyword>
<dbReference type="Proteomes" id="UP000431922">
    <property type="component" value="Unassembled WGS sequence"/>
</dbReference>